<accession>A0A9P5YDW1</accession>
<dbReference type="AlphaFoldDB" id="A0A9P5YDW1"/>
<comment type="caution">
    <text evidence="1">The sequence shown here is derived from an EMBL/GenBank/DDBJ whole genome shotgun (WGS) entry which is preliminary data.</text>
</comment>
<dbReference type="Proteomes" id="UP000807353">
    <property type="component" value="Unassembled WGS sequence"/>
</dbReference>
<gene>
    <name evidence="1" type="ORF">BDZ94DRAFT_1305568</name>
</gene>
<reference evidence="1" key="1">
    <citation type="submission" date="2020-11" db="EMBL/GenBank/DDBJ databases">
        <authorList>
            <consortium name="DOE Joint Genome Institute"/>
            <person name="Ahrendt S."/>
            <person name="Riley R."/>
            <person name="Andreopoulos W."/>
            <person name="Labutti K."/>
            <person name="Pangilinan J."/>
            <person name="Ruiz-Duenas F.J."/>
            <person name="Barrasa J.M."/>
            <person name="Sanchez-Garcia M."/>
            <person name="Camarero S."/>
            <person name="Miyauchi S."/>
            <person name="Serrano A."/>
            <person name="Linde D."/>
            <person name="Babiker R."/>
            <person name="Drula E."/>
            <person name="Ayuso-Fernandez I."/>
            <person name="Pacheco R."/>
            <person name="Padilla G."/>
            <person name="Ferreira P."/>
            <person name="Barriuso J."/>
            <person name="Kellner H."/>
            <person name="Castanera R."/>
            <person name="Alfaro M."/>
            <person name="Ramirez L."/>
            <person name="Pisabarro A.G."/>
            <person name="Kuo A."/>
            <person name="Tritt A."/>
            <person name="Lipzen A."/>
            <person name="He G."/>
            <person name="Yan M."/>
            <person name="Ng V."/>
            <person name="Cullen D."/>
            <person name="Martin F."/>
            <person name="Rosso M.-N."/>
            <person name="Henrissat B."/>
            <person name="Hibbett D."/>
            <person name="Martinez A.T."/>
            <person name="Grigoriev I.V."/>
        </authorList>
    </citation>
    <scope>NUCLEOTIDE SEQUENCE</scope>
    <source>
        <strain evidence="1">CBS 247.69</strain>
    </source>
</reference>
<evidence type="ECO:0000313" key="1">
    <source>
        <dbReference type="EMBL" id="KAF9467067.1"/>
    </source>
</evidence>
<protein>
    <submittedName>
        <fullName evidence="1">Uncharacterized protein</fullName>
    </submittedName>
</protein>
<evidence type="ECO:0000313" key="2">
    <source>
        <dbReference type="Proteomes" id="UP000807353"/>
    </source>
</evidence>
<proteinExistence type="predicted"/>
<organism evidence="1 2">
    <name type="scientific">Collybia nuda</name>
    <dbReference type="NCBI Taxonomy" id="64659"/>
    <lineage>
        <taxon>Eukaryota</taxon>
        <taxon>Fungi</taxon>
        <taxon>Dikarya</taxon>
        <taxon>Basidiomycota</taxon>
        <taxon>Agaricomycotina</taxon>
        <taxon>Agaricomycetes</taxon>
        <taxon>Agaricomycetidae</taxon>
        <taxon>Agaricales</taxon>
        <taxon>Tricholomatineae</taxon>
        <taxon>Clitocybaceae</taxon>
        <taxon>Collybia</taxon>
    </lineage>
</organism>
<keyword evidence="2" id="KW-1185">Reference proteome</keyword>
<sequence length="80" mass="9105">MDLKNKANDVLELSNCPTPANGVIKKLRVSDEIWALMQSQAQTLGVDYRKFGRTQAEQDEAFEFLTELEVHIPVEIERDA</sequence>
<dbReference type="EMBL" id="MU150238">
    <property type="protein sequence ID" value="KAF9467067.1"/>
    <property type="molecule type" value="Genomic_DNA"/>
</dbReference>
<name>A0A9P5YDW1_9AGAR</name>